<evidence type="ECO:0000259" key="6">
    <source>
        <dbReference type="PROSITE" id="PS50011"/>
    </source>
</evidence>
<gene>
    <name evidence="7" type="ORF">HETIRDRAFT_479179</name>
</gene>
<dbReference type="GO" id="GO:0010506">
    <property type="term" value="P:regulation of autophagy"/>
    <property type="evidence" value="ECO:0007669"/>
    <property type="project" value="InterPro"/>
</dbReference>
<keyword evidence="4" id="KW-0418">Kinase</keyword>
<feature type="region of interest" description="Disordered" evidence="5">
    <location>
        <begin position="347"/>
        <end position="417"/>
    </location>
</feature>
<dbReference type="PROSITE" id="PS50011">
    <property type="entry name" value="PROTEIN_KINASE_DOM"/>
    <property type="match status" value="1"/>
</dbReference>
<dbReference type="InterPro" id="IPR017441">
    <property type="entry name" value="Protein_kinase_ATP_BS"/>
</dbReference>
<comment type="similarity">
    <text evidence="4">Belongs to the protein kinase superfamily.</text>
</comment>
<dbReference type="GO" id="GO:0004674">
    <property type="term" value="F:protein serine/threonine kinase activity"/>
    <property type="evidence" value="ECO:0007669"/>
    <property type="project" value="UniProtKB-KW"/>
</dbReference>
<dbReference type="PROSITE" id="PS00107">
    <property type="entry name" value="PROTEIN_KINASE_ATP"/>
    <property type="match status" value="1"/>
</dbReference>
<keyword evidence="1 3" id="KW-0547">Nucleotide-binding</keyword>
<dbReference type="OrthoDB" id="541276at2759"/>
<dbReference type="STRING" id="747525.W4JWR6"/>
<dbReference type="AlphaFoldDB" id="W4JWR6"/>
<protein>
    <recommendedName>
        <fullName evidence="6">Protein kinase domain-containing protein</fullName>
    </recommendedName>
</protein>
<dbReference type="Pfam" id="PF00069">
    <property type="entry name" value="Pkinase"/>
    <property type="match status" value="1"/>
</dbReference>
<dbReference type="GeneID" id="20677858"/>
<evidence type="ECO:0000313" key="7">
    <source>
        <dbReference type="EMBL" id="ETW78002.1"/>
    </source>
</evidence>
<keyword evidence="4" id="KW-0723">Serine/threonine-protein kinase</keyword>
<sequence length="417" mass="46272">MATNTPPRPPALGSFIDNGSLELISVLGYGGYGIVYRALDTTSGAGQRTYAVKCLFHSQSRSHRQRRLQMQEIALHQLASLHPHVVSLHRVIEEDGCTFIVMDYCPDGDLFAQILHKRRYLGHDGLIKHVFLQILDAVEYCHSLGIYHRDLKPENVLCFNGGLRLAITDFGLATTEKISEEFRTGSVYHMSPECQGGIFAPSGTYSPPFNDVWSLGIILLNLITGRNPWKSASPSDPTFHAYLQEPANFLPSVLPISAEVNEILLRTLDVDWRTRITIAELRFAIKGVNSFYAEDAVFEGSMARCSWEVGIDITGSSTPEDEPAELPKKELKSVWSQESGSQMVFAAHSETDKSWTEEPSSATWGADSALRSRSPSPSPPELSTSYELYDDRRTPSSSSSMYSPALSEPSLSNRYDD</sequence>
<dbReference type="Gene3D" id="1.10.510.10">
    <property type="entry name" value="Transferase(Phosphotransferase) domain 1"/>
    <property type="match status" value="1"/>
</dbReference>
<dbReference type="InterPro" id="IPR008271">
    <property type="entry name" value="Ser/Thr_kinase_AS"/>
</dbReference>
<dbReference type="SUPFAM" id="SSF56112">
    <property type="entry name" value="Protein kinase-like (PK-like)"/>
    <property type="match status" value="1"/>
</dbReference>
<dbReference type="eggNOG" id="KOG0583">
    <property type="taxonomic scope" value="Eukaryota"/>
</dbReference>
<evidence type="ECO:0000256" key="1">
    <source>
        <dbReference type="ARBA" id="ARBA00022741"/>
    </source>
</evidence>
<dbReference type="SMART" id="SM00220">
    <property type="entry name" value="S_TKc"/>
    <property type="match status" value="1"/>
</dbReference>
<dbReference type="GO" id="GO:0005737">
    <property type="term" value="C:cytoplasm"/>
    <property type="evidence" value="ECO:0007669"/>
    <property type="project" value="TreeGrafter"/>
</dbReference>
<name>W4JWR6_HETIT</name>
<dbReference type="GO" id="GO:0005524">
    <property type="term" value="F:ATP binding"/>
    <property type="evidence" value="ECO:0007669"/>
    <property type="project" value="UniProtKB-UniRule"/>
</dbReference>
<feature type="compositionally biased region" description="Low complexity" evidence="5">
    <location>
        <begin position="395"/>
        <end position="410"/>
    </location>
</feature>
<feature type="non-terminal residue" evidence="7">
    <location>
        <position position="417"/>
    </location>
</feature>
<feature type="region of interest" description="Disordered" evidence="5">
    <location>
        <begin position="314"/>
        <end position="335"/>
    </location>
</feature>
<feature type="binding site" evidence="3">
    <location>
        <position position="53"/>
    </location>
    <ligand>
        <name>ATP</name>
        <dbReference type="ChEBI" id="CHEBI:30616"/>
    </ligand>
</feature>
<dbReference type="EMBL" id="KI925462">
    <property type="protein sequence ID" value="ETW78002.1"/>
    <property type="molecule type" value="Genomic_DNA"/>
</dbReference>
<keyword evidence="8" id="KW-1185">Reference proteome</keyword>
<evidence type="ECO:0000256" key="3">
    <source>
        <dbReference type="PROSITE-ProRule" id="PRU10141"/>
    </source>
</evidence>
<dbReference type="InParanoid" id="W4JWR6"/>
<keyword evidence="4" id="KW-0808">Transferase</keyword>
<dbReference type="PANTHER" id="PTHR24348:SF68">
    <property type="entry name" value="SERINE_THREONINE-PROTEIN KINASE ATG1C"/>
    <property type="match status" value="1"/>
</dbReference>
<keyword evidence="2 3" id="KW-0067">ATP-binding</keyword>
<dbReference type="PROSITE" id="PS00108">
    <property type="entry name" value="PROTEIN_KINASE_ST"/>
    <property type="match status" value="1"/>
</dbReference>
<dbReference type="InterPro" id="IPR011009">
    <property type="entry name" value="Kinase-like_dom_sf"/>
</dbReference>
<dbReference type="InterPro" id="IPR045269">
    <property type="entry name" value="Atg1-like"/>
</dbReference>
<dbReference type="PANTHER" id="PTHR24348">
    <property type="entry name" value="SERINE/THREONINE-PROTEIN KINASE UNC-51-RELATED"/>
    <property type="match status" value="1"/>
</dbReference>
<evidence type="ECO:0000256" key="2">
    <source>
        <dbReference type="ARBA" id="ARBA00022840"/>
    </source>
</evidence>
<organism evidence="7 8">
    <name type="scientific">Heterobasidion irregulare (strain TC 32-1)</name>
    <dbReference type="NCBI Taxonomy" id="747525"/>
    <lineage>
        <taxon>Eukaryota</taxon>
        <taxon>Fungi</taxon>
        <taxon>Dikarya</taxon>
        <taxon>Basidiomycota</taxon>
        <taxon>Agaricomycotina</taxon>
        <taxon>Agaricomycetes</taxon>
        <taxon>Russulales</taxon>
        <taxon>Bondarzewiaceae</taxon>
        <taxon>Heterobasidion</taxon>
        <taxon>Heterobasidion annosum species complex</taxon>
    </lineage>
</organism>
<dbReference type="Proteomes" id="UP000030671">
    <property type="component" value="Unassembled WGS sequence"/>
</dbReference>
<dbReference type="HOGENOM" id="CLU_000288_172_3_1"/>
<dbReference type="InterPro" id="IPR000719">
    <property type="entry name" value="Prot_kinase_dom"/>
</dbReference>
<dbReference type="KEGG" id="hir:HETIRDRAFT_479179"/>
<evidence type="ECO:0000313" key="8">
    <source>
        <dbReference type="Proteomes" id="UP000030671"/>
    </source>
</evidence>
<proteinExistence type="inferred from homology"/>
<evidence type="ECO:0000256" key="4">
    <source>
        <dbReference type="RuleBase" id="RU000304"/>
    </source>
</evidence>
<dbReference type="RefSeq" id="XP_009550008.1">
    <property type="nucleotide sequence ID" value="XM_009551713.1"/>
</dbReference>
<reference evidence="7 8" key="1">
    <citation type="journal article" date="2012" name="New Phytol.">
        <title>Insight into trade-off between wood decay and parasitism from the genome of a fungal forest pathogen.</title>
        <authorList>
            <person name="Olson A."/>
            <person name="Aerts A."/>
            <person name="Asiegbu F."/>
            <person name="Belbahri L."/>
            <person name="Bouzid O."/>
            <person name="Broberg A."/>
            <person name="Canback B."/>
            <person name="Coutinho P.M."/>
            <person name="Cullen D."/>
            <person name="Dalman K."/>
            <person name="Deflorio G."/>
            <person name="van Diepen L.T."/>
            <person name="Dunand C."/>
            <person name="Duplessis S."/>
            <person name="Durling M."/>
            <person name="Gonthier P."/>
            <person name="Grimwood J."/>
            <person name="Fossdal C.G."/>
            <person name="Hansson D."/>
            <person name="Henrissat B."/>
            <person name="Hietala A."/>
            <person name="Himmelstrand K."/>
            <person name="Hoffmeister D."/>
            <person name="Hogberg N."/>
            <person name="James T.Y."/>
            <person name="Karlsson M."/>
            <person name="Kohler A."/>
            <person name="Kues U."/>
            <person name="Lee Y.H."/>
            <person name="Lin Y.C."/>
            <person name="Lind M."/>
            <person name="Lindquist E."/>
            <person name="Lombard V."/>
            <person name="Lucas S."/>
            <person name="Lunden K."/>
            <person name="Morin E."/>
            <person name="Murat C."/>
            <person name="Park J."/>
            <person name="Raffaello T."/>
            <person name="Rouze P."/>
            <person name="Salamov A."/>
            <person name="Schmutz J."/>
            <person name="Solheim H."/>
            <person name="Stahlberg J."/>
            <person name="Velez H."/>
            <person name="de Vries R.P."/>
            <person name="Wiebenga A."/>
            <person name="Woodward S."/>
            <person name="Yakovlev I."/>
            <person name="Garbelotto M."/>
            <person name="Martin F."/>
            <person name="Grigoriev I.V."/>
            <person name="Stenlid J."/>
        </authorList>
    </citation>
    <scope>NUCLEOTIDE SEQUENCE [LARGE SCALE GENOMIC DNA]</scope>
    <source>
        <strain evidence="7 8">TC 32-1</strain>
    </source>
</reference>
<evidence type="ECO:0000256" key="5">
    <source>
        <dbReference type="SAM" id="MobiDB-lite"/>
    </source>
</evidence>
<feature type="domain" description="Protein kinase" evidence="6">
    <location>
        <begin position="21"/>
        <end position="292"/>
    </location>
</feature>
<dbReference type="FunCoup" id="W4JWR6">
    <property type="interactions" value="260"/>
</dbReference>
<accession>W4JWR6</accession>